<dbReference type="RefSeq" id="WP_171472097.1">
    <property type="nucleotide sequence ID" value="NZ_CP053452.2"/>
</dbReference>
<feature type="transmembrane region" description="Helical" evidence="2">
    <location>
        <begin position="293"/>
        <end position="315"/>
    </location>
</feature>
<feature type="region of interest" description="Disordered" evidence="1">
    <location>
        <begin position="552"/>
        <end position="577"/>
    </location>
</feature>
<protein>
    <recommendedName>
        <fullName evidence="5">Cytochrome c domain-containing protein</fullName>
    </recommendedName>
</protein>
<dbReference type="Proteomes" id="UP000503447">
    <property type="component" value="Chromosome"/>
</dbReference>
<dbReference type="EMBL" id="CP053452">
    <property type="protein sequence ID" value="QJW96537.1"/>
    <property type="molecule type" value="Genomic_DNA"/>
</dbReference>
<feature type="transmembrane region" description="Helical" evidence="2">
    <location>
        <begin position="239"/>
        <end position="259"/>
    </location>
</feature>
<keyword evidence="2" id="KW-0812">Transmembrane</keyword>
<gene>
    <name evidence="3" type="ORF">FTUN_4094</name>
</gene>
<evidence type="ECO:0000256" key="1">
    <source>
        <dbReference type="SAM" id="MobiDB-lite"/>
    </source>
</evidence>
<evidence type="ECO:0000313" key="4">
    <source>
        <dbReference type="Proteomes" id="UP000503447"/>
    </source>
</evidence>
<accession>A0A6M5YR40</accession>
<keyword evidence="4" id="KW-1185">Reference proteome</keyword>
<evidence type="ECO:0000313" key="3">
    <source>
        <dbReference type="EMBL" id="QJW96537.1"/>
    </source>
</evidence>
<reference evidence="4" key="1">
    <citation type="submission" date="2020-05" db="EMBL/GenBank/DDBJ databases">
        <title>Frigoriglobus tundricola gen. nov., sp. nov., a psychrotolerant cellulolytic planctomycete of the family Gemmataceae with two divergent copies of 16S rRNA gene.</title>
        <authorList>
            <person name="Kulichevskaya I.S."/>
            <person name="Ivanova A.A."/>
            <person name="Naumoff D.G."/>
            <person name="Beletsky A.V."/>
            <person name="Rijpstra W.I.C."/>
            <person name="Sinninghe Damste J.S."/>
            <person name="Mardanov A.V."/>
            <person name="Ravin N.V."/>
            <person name="Dedysh S.N."/>
        </authorList>
    </citation>
    <scope>NUCLEOTIDE SEQUENCE [LARGE SCALE GENOMIC DNA]</scope>
    <source>
        <strain evidence="4">PL17</strain>
    </source>
</reference>
<feature type="transmembrane region" description="Helical" evidence="2">
    <location>
        <begin position="327"/>
        <end position="344"/>
    </location>
</feature>
<feature type="transmembrane region" description="Helical" evidence="2">
    <location>
        <begin position="265"/>
        <end position="284"/>
    </location>
</feature>
<keyword evidence="2" id="KW-1133">Transmembrane helix</keyword>
<feature type="compositionally biased region" description="Basic and acidic residues" evidence="1">
    <location>
        <begin position="361"/>
        <end position="394"/>
    </location>
</feature>
<feature type="region of interest" description="Disordered" evidence="1">
    <location>
        <begin position="359"/>
        <end position="397"/>
    </location>
</feature>
<sequence>MSITLRELPLPVKVVASVFLMAVGLGYTSAMVQLHMQDSKSGEAMPTEADVVLKFTGKKKRDPNAPPPRPVSRLEALVAADPPAITGSSMSAAFTTEDRAKGDLKFSTLTKGKSPEAVEAIKAHRKGEQTAFRLWINAPEADRKAAYEADKFVPPAGQMPKDLTPAFQDGDAVKIKSIIDNRCGTCHSKGGEKEDVPLATYEHLAPFLKVNAVAVTGDWVKVEEPISTSKLTQSTHAHLLSFAVLFSLTGLIFACSSYPSSVRCALGPWVVVAVFADVSLWWLARLSDEWGPLFARGVIVTGGLAGLGLALQITLSLFNMYGAKGKVVIALLFLLGGAVGGLVIQSQIKPALDAKALAKQPEVKAPEGKQPDAKEAKTDTGKDEPKGKKDEPKGKGVALHRPIHDFDRLLTLPVLDEKGNPLPPAQVQWGGGPDGSMVPAFFEKDKEFKKVMDAAATPQEAKDKLRTEREAELDALRAWARAADRAREAGYKGNGFGIPTALAGKVNPKFVTDDKLKVRSLIEARCVVCHGPEGKQSDYPLDNWEGVSKYLAPLPPPEAPSAVQPKAVDPIPSATDD</sequence>
<name>A0A6M5YR40_9BACT</name>
<keyword evidence="2" id="KW-0472">Membrane</keyword>
<proteinExistence type="predicted"/>
<dbReference type="AlphaFoldDB" id="A0A6M5YR40"/>
<organism evidence="3 4">
    <name type="scientific">Frigoriglobus tundricola</name>
    <dbReference type="NCBI Taxonomy" id="2774151"/>
    <lineage>
        <taxon>Bacteria</taxon>
        <taxon>Pseudomonadati</taxon>
        <taxon>Planctomycetota</taxon>
        <taxon>Planctomycetia</taxon>
        <taxon>Gemmatales</taxon>
        <taxon>Gemmataceae</taxon>
        <taxon>Frigoriglobus</taxon>
    </lineage>
</organism>
<evidence type="ECO:0008006" key="5">
    <source>
        <dbReference type="Google" id="ProtNLM"/>
    </source>
</evidence>
<dbReference type="KEGG" id="ftj:FTUN_4094"/>
<evidence type="ECO:0000256" key="2">
    <source>
        <dbReference type="SAM" id="Phobius"/>
    </source>
</evidence>